<dbReference type="EMBL" id="JANBVB010000999">
    <property type="protein sequence ID" value="KAJ2891402.1"/>
    <property type="molecule type" value="Genomic_DNA"/>
</dbReference>
<comment type="caution">
    <text evidence="1">The sequence shown here is derived from an EMBL/GenBank/DDBJ whole genome shotgun (WGS) entry which is preliminary data.</text>
</comment>
<organism evidence="1 2">
    <name type="scientific">Coemansia aciculifera</name>
    <dbReference type="NCBI Taxonomy" id="417176"/>
    <lineage>
        <taxon>Eukaryota</taxon>
        <taxon>Fungi</taxon>
        <taxon>Fungi incertae sedis</taxon>
        <taxon>Zoopagomycota</taxon>
        <taxon>Kickxellomycotina</taxon>
        <taxon>Kickxellomycetes</taxon>
        <taxon>Kickxellales</taxon>
        <taxon>Kickxellaceae</taxon>
        <taxon>Coemansia</taxon>
    </lineage>
</organism>
<keyword evidence="2" id="KW-1185">Reference proteome</keyword>
<sequence>MLRSKAAAIGKFAASARSYASVAPTVLTTANGIKVAAAEGPADSPLASVSLVINHGSRFETAETSGAAHYLKAFGFRNTQDRTSFRTVREAELNGATLTAEATRENITYTVQCFRDALPYFVDILGDIAAATKFTEHEFRDIAKLVRFEALGAREDPVARVIGGVHQAAFRSGLGNSLYALDSSPVVTGDAVRQYAQDAMQAGKVAIVATGVDAATLAALVSESKLAALTNSGAASVPSVASKFTGGAHQIYESAAPVSHYALAFESDAASAPVLASLLGAQRRLKWGAGGASPLAKLAFSSGFSVESFSFAYSDAALVGVLVSAPSVQIKAAVEKVAGVIQTDVAKASPEAVLRAVASSRLDAAEAQATQQGVVRELSKLALGHGPLCTVEAVDGVASGLAQNAAKVFGNKPVAASIGLSQTTAYVDTLGF</sequence>
<evidence type="ECO:0000313" key="1">
    <source>
        <dbReference type="EMBL" id="KAJ2891402.1"/>
    </source>
</evidence>
<evidence type="ECO:0000313" key="2">
    <source>
        <dbReference type="Proteomes" id="UP001139981"/>
    </source>
</evidence>
<accession>A0ACC1M1T0</accession>
<name>A0ACC1M1T0_9FUNG</name>
<protein>
    <submittedName>
        <fullName evidence="1">Ubiquinol-cytochrome c reductase core subunit 1</fullName>
    </submittedName>
</protein>
<dbReference type="Proteomes" id="UP001139981">
    <property type="component" value="Unassembled WGS sequence"/>
</dbReference>
<proteinExistence type="predicted"/>
<gene>
    <name evidence="1" type="primary">QCR2</name>
    <name evidence="1" type="ORF">IWW38_003634</name>
</gene>
<reference evidence="1" key="1">
    <citation type="submission" date="2022-07" db="EMBL/GenBank/DDBJ databases">
        <title>Phylogenomic reconstructions and comparative analyses of Kickxellomycotina fungi.</title>
        <authorList>
            <person name="Reynolds N.K."/>
            <person name="Stajich J.E."/>
            <person name="Barry K."/>
            <person name="Grigoriev I.V."/>
            <person name="Crous P."/>
            <person name="Smith M.E."/>
        </authorList>
    </citation>
    <scope>NUCLEOTIDE SEQUENCE</scope>
    <source>
        <strain evidence="1">CBS 190363</strain>
    </source>
</reference>